<dbReference type="Proteomes" id="UP000092607">
    <property type="component" value="Unassembled WGS sequence"/>
</dbReference>
<protein>
    <submittedName>
        <fullName evidence="1">Uncharacterized protein</fullName>
    </submittedName>
</protein>
<reference evidence="1 2" key="1">
    <citation type="submission" date="2016-06" db="EMBL/GenBank/DDBJ databases">
        <title>Draft genome of Moraxella lacunata CCUG 57757A.</title>
        <authorList>
            <person name="Salva-Serra F."/>
            <person name="Engstrom-Jakobsson H."/>
            <person name="Thorell K."/>
            <person name="Gonzales-Siles L."/>
            <person name="Karlsson R."/>
            <person name="Boulund F."/>
            <person name="Engstrand L."/>
            <person name="Kristiansson E."/>
            <person name="Moore E."/>
        </authorList>
    </citation>
    <scope>NUCLEOTIDE SEQUENCE [LARGE SCALE GENOMIC DNA]</scope>
    <source>
        <strain evidence="1 2">CCUG 57757A</strain>
    </source>
</reference>
<dbReference type="InterPro" id="IPR004260">
    <property type="entry name" value="Pyr-dimer_DNA_glycosylase"/>
</dbReference>
<evidence type="ECO:0000313" key="2">
    <source>
        <dbReference type="Proteomes" id="UP000092607"/>
    </source>
</evidence>
<dbReference type="AlphaFoldDB" id="A0A1B8PWB6"/>
<dbReference type="Pfam" id="PF03013">
    <property type="entry name" value="Pyr_excise"/>
    <property type="match status" value="1"/>
</dbReference>
<organism evidence="1 2">
    <name type="scientific">Moraxella lacunata</name>
    <dbReference type="NCBI Taxonomy" id="477"/>
    <lineage>
        <taxon>Bacteria</taxon>
        <taxon>Pseudomonadati</taxon>
        <taxon>Pseudomonadota</taxon>
        <taxon>Gammaproteobacteria</taxon>
        <taxon>Moraxellales</taxon>
        <taxon>Moraxellaceae</taxon>
        <taxon>Moraxella</taxon>
    </lineage>
</organism>
<dbReference type="EMBL" id="LZMS01000088">
    <property type="protein sequence ID" value="OBX60253.1"/>
    <property type="molecule type" value="Genomic_DNA"/>
</dbReference>
<dbReference type="OrthoDB" id="7348899at2"/>
<gene>
    <name evidence="1" type="ORF">A9309_09695</name>
</gene>
<name>A0A1B8PWB6_MORLA</name>
<comment type="caution">
    <text evidence="1">The sequence shown here is derived from an EMBL/GenBank/DDBJ whole genome shotgun (WGS) entry which is preliminary data.</text>
</comment>
<evidence type="ECO:0000313" key="1">
    <source>
        <dbReference type="EMBL" id="OBX60253.1"/>
    </source>
</evidence>
<accession>A0A1B8PWB6</accession>
<dbReference type="RefSeq" id="WP_065255614.1">
    <property type="nucleotide sequence ID" value="NZ_JARDJM010000003.1"/>
</dbReference>
<sequence length="159" mass="18605">MNIFYLDPDPIRCASFHGNKHVVKMILEYAQLLCTAHHLCDNVLSDDERAVLYKCTHQNHPCAVWVRDSKSHYDWLYRLFIALCDEYTHRYDKVHLTDQKLRHILINCPISADTPFIAPPQVMPDEYQVDDTVSAYRAYYRCGKADILAYTGRPSPDWL</sequence>
<proteinExistence type="predicted"/>